<comment type="pathway">
    <text evidence="2">Cofactor biosynthesis; biotin biosynthesis.</text>
</comment>
<dbReference type="PANTHER" id="PTHR13090">
    <property type="entry name" value="ARGININE-HYDROXYLASE NDUFAF5, MITOCHONDRIAL"/>
    <property type="match status" value="1"/>
</dbReference>
<gene>
    <name evidence="9" type="ORF">LCGC14_0580410</name>
</gene>
<evidence type="ECO:0000256" key="6">
    <source>
        <dbReference type="ARBA" id="ARBA00022691"/>
    </source>
</evidence>
<comment type="caution">
    <text evidence="9">The sequence shown here is derived from an EMBL/GenBank/DDBJ whole genome shotgun (WGS) entry which is preliminary data.</text>
</comment>
<accession>A0A0F9S069</accession>
<dbReference type="GO" id="GO:0010340">
    <property type="term" value="F:carboxyl-O-methyltransferase activity"/>
    <property type="evidence" value="ECO:0007669"/>
    <property type="project" value="InterPro"/>
</dbReference>
<dbReference type="GO" id="GO:0032259">
    <property type="term" value="P:methylation"/>
    <property type="evidence" value="ECO:0007669"/>
    <property type="project" value="UniProtKB-KW"/>
</dbReference>
<dbReference type="Pfam" id="PF08241">
    <property type="entry name" value="Methyltransf_11"/>
    <property type="match status" value="1"/>
</dbReference>
<keyword evidence="7" id="KW-0093">Biotin biosynthesis</keyword>
<dbReference type="NCBIfam" id="TIGR02072">
    <property type="entry name" value="BioC"/>
    <property type="match status" value="1"/>
</dbReference>
<evidence type="ECO:0000259" key="8">
    <source>
        <dbReference type="Pfam" id="PF08241"/>
    </source>
</evidence>
<organism evidence="9">
    <name type="scientific">marine sediment metagenome</name>
    <dbReference type="NCBI Taxonomy" id="412755"/>
    <lineage>
        <taxon>unclassified sequences</taxon>
        <taxon>metagenomes</taxon>
        <taxon>ecological metagenomes</taxon>
    </lineage>
</organism>
<comment type="catalytic activity">
    <reaction evidence="1">
        <text>malonyl-[ACP] + S-adenosyl-L-methionine = malonyl-[ACP] methyl ester + S-adenosyl-L-homocysteine</text>
        <dbReference type="Rhea" id="RHEA:17105"/>
        <dbReference type="Rhea" id="RHEA-COMP:9623"/>
        <dbReference type="Rhea" id="RHEA-COMP:9954"/>
        <dbReference type="ChEBI" id="CHEBI:57856"/>
        <dbReference type="ChEBI" id="CHEBI:59789"/>
        <dbReference type="ChEBI" id="CHEBI:78449"/>
        <dbReference type="ChEBI" id="CHEBI:78845"/>
        <dbReference type="EC" id="2.1.1.197"/>
    </reaction>
</comment>
<proteinExistence type="inferred from homology"/>
<dbReference type="Gene3D" id="3.40.50.150">
    <property type="entry name" value="Vaccinia Virus protein VP39"/>
    <property type="match status" value="1"/>
</dbReference>
<sequence>MNNELPNKHLVARSFGNAAAQYDDVAVLQRQTGDELLERLSLVTLKPKRVLDLGVGTGRNLSLLAKHYPEAQLLALDIAPAMLKQARQSYQKSSGLKRWLPYAKTPHYLAGDAEHLPLADNSVDLVFANLSLQWCDPRTSFAEIQRVLRPDGLLMFTSLGPDTLRELRQAWAEVDDYPHVNMFYDMHDVGEAMMAAGLAEPVLDTDRYTLTYDSAMALMKDLKILGARNLNAGRRKGLTGKNTIKQVGDAYEQFRRDDLLPATYEVVYGHAWGGQLKQQKVDGEVRIPLNQLQGRKAV</sequence>
<evidence type="ECO:0000256" key="4">
    <source>
        <dbReference type="ARBA" id="ARBA00022603"/>
    </source>
</evidence>
<dbReference type="InterPro" id="IPR029063">
    <property type="entry name" value="SAM-dependent_MTases_sf"/>
</dbReference>
<dbReference type="InterPro" id="IPR013216">
    <property type="entry name" value="Methyltransf_11"/>
</dbReference>
<dbReference type="EMBL" id="LAZR01000877">
    <property type="protein sequence ID" value="KKN55627.1"/>
    <property type="molecule type" value="Genomic_DNA"/>
</dbReference>
<evidence type="ECO:0000256" key="1">
    <source>
        <dbReference type="ARBA" id="ARBA00000852"/>
    </source>
</evidence>
<name>A0A0F9S069_9ZZZZ</name>
<dbReference type="GO" id="GO:0008757">
    <property type="term" value="F:S-adenosylmethionine-dependent methyltransferase activity"/>
    <property type="evidence" value="ECO:0007669"/>
    <property type="project" value="InterPro"/>
</dbReference>
<dbReference type="InterPro" id="IPR050602">
    <property type="entry name" value="Malonyl-ACP_OMT"/>
</dbReference>
<dbReference type="UniPathway" id="UPA00078"/>
<protein>
    <recommendedName>
        <fullName evidence="3">malonyl-[acyl-carrier protein] O-methyltransferase</fullName>
        <ecNumber evidence="3">2.1.1.197</ecNumber>
    </recommendedName>
</protein>
<dbReference type="AlphaFoldDB" id="A0A0F9S069"/>
<dbReference type="PANTHER" id="PTHR13090:SF1">
    <property type="entry name" value="ARGININE-HYDROXYLASE NDUFAF5, MITOCHONDRIAL"/>
    <property type="match status" value="1"/>
</dbReference>
<dbReference type="GO" id="GO:0009102">
    <property type="term" value="P:biotin biosynthetic process"/>
    <property type="evidence" value="ECO:0007669"/>
    <property type="project" value="UniProtKB-UniPathway"/>
</dbReference>
<keyword evidence="6" id="KW-0949">S-adenosyl-L-methionine</keyword>
<dbReference type="GO" id="GO:0102130">
    <property type="term" value="F:malonyl-CoA methyltransferase activity"/>
    <property type="evidence" value="ECO:0007669"/>
    <property type="project" value="UniProtKB-EC"/>
</dbReference>
<keyword evidence="4" id="KW-0489">Methyltransferase</keyword>
<evidence type="ECO:0000256" key="2">
    <source>
        <dbReference type="ARBA" id="ARBA00004746"/>
    </source>
</evidence>
<evidence type="ECO:0000313" key="9">
    <source>
        <dbReference type="EMBL" id="KKN55627.1"/>
    </source>
</evidence>
<reference evidence="9" key="1">
    <citation type="journal article" date="2015" name="Nature">
        <title>Complex archaea that bridge the gap between prokaryotes and eukaryotes.</title>
        <authorList>
            <person name="Spang A."/>
            <person name="Saw J.H."/>
            <person name="Jorgensen S.L."/>
            <person name="Zaremba-Niedzwiedzka K."/>
            <person name="Martijn J."/>
            <person name="Lind A.E."/>
            <person name="van Eijk R."/>
            <person name="Schleper C."/>
            <person name="Guy L."/>
            <person name="Ettema T.J."/>
        </authorList>
    </citation>
    <scope>NUCLEOTIDE SEQUENCE</scope>
</reference>
<keyword evidence="5" id="KW-0808">Transferase</keyword>
<dbReference type="InterPro" id="IPR011814">
    <property type="entry name" value="BioC"/>
</dbReference>
<dbReference type="SUPFAM" id="SSF53335">
    <property type="entry name" value="S-adenosyl-L-methionine-dependent methyltransferases"/>
    <property type="match status" value="1"/>
</dbReference>
<dbReference type="EC" id="2.1.1.197" evidence="3"/>
<evidence type="ECO:0000256" key="5">
    <source>
        <dbReference type="ARBA" id="ARBA00022679"/>
    </source>
</evidence>
<feature type="domain" description="Methyltransferase type 11" evidence="8">
    <location>
        <begin position="51"/>
        <end position="156"/>
    </location>
</feature>
<evidence type="ECO:0000256" key="7">
    <source>
        <dbReference type="ARBA" id="ARBA00022756"/>
    </source>
</evidence>
<dbReference type="CDD" id="cd02440">
    <property type="entry name" value="AdoMet_MTases"/>
    <property type="match status" value="1"/>
</dbReference>
<evidence type="ECO:0000256" key="3">
    <source>
        <dbReference type="ARBA" id="ARBA00012327"/>
    </source>
</evidence>
<dbReference type="HAMAP" id="MF_00835">
    <property type="entry name" value="BioC"/>
    <property type="match status" value="1"/>
</dbReference>